<evidence type="ECO:0000313" key="2">
    <source>
        <dbReference type="Proteomes" id="UP000287651"/>
    </source>
</evidence>
<protein>
    <submittedName>
        <fullName evidence="1">Uncharacterized protein</fullName>
    </submittedName>
</protein>
<name>A0A426Y9M4_ENSVE</name>
<evidence type="ECO:0000313" key="1">
    <source>
        <dbReference type="EMBL" id="RRT48398.1"/>
    </source>
</evidence>
<proteinExistence type="predicted"/>
<accession>A0A426Y9M4</accession>
<dbReference type="AlphaFoldDB" id="A0A426Y9M4"/>
<dbReference type="Proteomes" id="UP000287651">
    <property type="component" value="Unassembled WGS sequence"/>
</dbReference>
<gene>
    <name evidence="1" type="ORF">B296_00006848</name>
</gene>
<comment type="caution">
    <text evidence="1">The sequence shown here is derived from an EMBL/GenBank/DDBJ whole genome shotgun (WGS) entry which is preliminary data.</text>
</comment>
<sequence length="71" mass="7654">MARQTGRDGTARVGAQPRVDARHMEYIKHVSVFRLRYAHSLAPGGGGGDGSGRIGARRLGGERTYTLLFPS</sequence>
<dbReference type="EMBL" id="AMZH03013986">
    <property type="protein sequence ID" value="RRT48398.1"/>
    <property type="molecule type" value="Genomic_DNA"/>
</dbReference>
<reference evidence="1 2" key="1">
    <citation type="journal article" date="2014" name="Agronomy (Basel)">
        <title>A Draft Genome Sequence for Ensete ventricosum, the Drought-Tolerant Tree Against Hunger.</title>
        <authorList>
            <person name="Harrison J."/>
            <person name="Moore K.A."/>
            <person name="Paszkiewicz K."/>
            <person name="Jones T."/>
            <person name="Grant M."/>
            <person name="Ambacheew D."/>
            <person name="Muzemil S."/>
            <person name="Studholme D.J."/>
        </authorList>
    </citation>
    <scope>NUCLEOTIDE SEQUENCE [LARGE SCALE GENOMIC DNA]</scope>
</reference>
<organism evidence="1 2">
    <name type="scientific">Ensete ventricosum</name>
    <name type="common">Abyssinian banana</name>
    <name type="synonym">Musa ensete</name>
    <dbReference type="NCBI Taxonomy" id="4639"/>
    <lineage>
        <taxon>Eukaryota</taxon>
        <taxon>Viridiplantae</taxon>
        <taxon>Streptophyta</taxon>
        <taxon>Embryophyta</taxon>
        <taxon>Tracheophyta</taxon>
        <taxon>Spermatophyta</taxon>
        <taxon>Magnoliopsida</taxon>
        <taxon>Liliopsida</taxon>
        <taxon>Zingiberales</taxon>
        <taxon>Musaceae</taxon>
        <taxon>Ensete</taxon>
    </lineage>
</organism>